<evidence type="ECO:0000313" key="6">
    <source>
        <dbReference type="Proteomes" id="UP000636888"/>
    </source>
</evidence>
<dbReference type="SUPFAM" id="SSF158472">
    <property type="entry name" value="HAMP domain-like"/>
    <property type="match status" value="1"/>
</dbReference>
<dbReference type="InterPro" id="IPR029787">
    <property type="entry name" value="Nucleotide_cyclase"/>
</dbReference>
<keyword evidence="6" id="KW-1185">Reference proteome</keyword>
<comment type="caution">
    <text evidence="5">The sequence shown here is derived from an EMBL/GenBank/DDBJ whole genome shotgun (WGS) entry which is preliminary data.</text>
</comment>
<dbReference type="GO" id="GO:0005886">
    <property type="term" value="C:plasma membrane"/>
    <property type="evidence" value="ECO:0007669"/>
    <property type="project" value="TreeGrafter"/>
</dbReference>
<feature type="domain" description="HAMP" evidence="3">
    <location>
        <begin position="204"/>
        <end position="256"/>
    </location>
</feature>
<protein>
    <recommendedName>
        <fullName evidence="1">diguanylate cyclase</fullName>
        <ecNumber evidence="1">2.7.7.65</ecNumber>
    </recommendedName>
</protein>
<evidence type="ECO:0000256" key="2">
    <source>
        <dbReference type="SAM" id="Phobius"/>
    </source>
</evidence>
<evidence type="ECO:0000256" key="1">
    <source>
        <dbReference type="ARBA" id="ARBA00012528"/>
    </source>
</evidence>
<dbReference type="PANTHER" id="PTHR45138:SF25">
    <property type="entry name" value="GGDEF DOMAIN PROTEIN"/>
    <property type="match status" value="1"/>
</dbReference>
<dbReference type="Pfam" id="PF00672">
    <property type="entry name" value="HAMP"/>
    <property type="match status" value="1"/>
</dbReference>
<dbReference type="GO" id="GO:0007165">
    <property type="term" value="P:signal transduction"/>
    <property type="evidence" value="ECO:0007669"/>
    <property type="project" value="InterPro"/>
</dbReference>
<dbReference type="GO" id="GO:0052621">
    <property type="term" value="F:diguanylate cyclase activity"/>
    <property type="evidence" value="ECO:0007669"/>
    <property type="project" value="UniProtKB-EC"/>
</dbReference>
<dbReference type="PROSITE" id="PS50885">
    <property type="entry name" value="HAMP"/>
    <property type="match status" value="1"/>
</dbReference>
<feature type="transmembrane region" description="Helical" evidence="2">
    <location>
        <begin position="21"/>
        <end position="44"/>
    </location>
</feature>
<dbReference type="RefSeq" id="WP_199383561.1">
    <property type="nucleotide sequence ID" value="NZ_JAEMHM010000006.1"/>
</dbReference>
<dbReference type="SMART" id="SM00267">
    <property type="entry name" value="GGDEF"/>
    <property type="match status" value="1"/>
</dbReference>
<name>A0A8J7JJP0_9BACT</name>
<dbReference type="Pfam" id="PF00990">
    <property type="entry name" value="GGDEF"/>
    <property type="match status" value="1"/>
</dbReference>
<reference evidence="5" key="1">
    <citation type="submission" date="2020-12" db="EMBL/GenBank/DDBJ databases">
        <title>Geomonas sp. Red875, isolated from river sediment.</title>
        <authorList>
            <person name="Xu Z."/>
            <person name="Zhang Z."/>
            <person name="Masuda Y."/>
            <person name="Itoh H."/>
            <person name="Senoo K."/>
        </authorList>
    </citation>
    <scope>NUCLEOTIDE SEQUENCE</scope>
    <source>
        <strain evidence="5">Red875</strain>
    </source>
</reference>
<dbReference type="Gene3D" id="6.10.340.10">
    <property type="match status" value="1"/>
</dbReference>
<dbReference type="SMART" id="SM00304">
    <property type="entry name" value="HAMP"/>
    <property type="match status" value="1"/>
</dbReference>
<dbReference type="EC" id="2.7.7.65" evidence="1"/>
<dbReference type="PROSITE" id="PS50887">
    <property type="entry name" value="GGDEF"/>
    <property type="match status" value="1"/>
</dbReference>
<dbReference type="InterPro" id="IPR000160">
    <property type="entry name" value="GGDEF_dom"/>
</dbReference>
<dbReference type="InterPro" id="IPR043128">
    <property type="entry name" value="Rev_trsase/Diguanyl_cyclase"/>
</dbReference>
<dbReference type="GO" id="GO:0043709">
    <property type="term" value="P:cell adhesion involved in single-species biofilm formation"/>
    <property type="evidence" value="ECO:0007669"/>
    <property type="project" value="TreeGrafter"/>
</dbReference>
<feature type="domain" description="GGDEF" evidence="4">
    <location>
        <begin position="285"/>
        <end position="440"/>
    </location>
</feature>
<evidence type="ECO:0000313" key="5">
    <source>
        <dbReference type="EMBL" id="MBJ6724665.1"/>
    </source>
</evidence>
<dbReference type="PANTHER" id="PTHR45138">
    <property type="entry name" value="REGULATORY COMPONENTS OF SENSORY TRANSDUCTION SYSTEM"/>
    <property type="match status" value="1"/>
</dbReference>
<evidence type="ECO:0000259" key="4">
    <source>
        <dbReference type="PROSITE" id="PS50887"/>
    </source>
</evidence>
<dbReference type="CDD" id="cd01949">
    <property type="entry name" value="GGDEF"/>
    <property type="match status" value="1"/>
</dbReference>
<dbReference type="InterPro" id="IPR003660">
    <property type="entry name" value="HAMP_dom"/>
</dbReference>
<dbReference type="SUPFAM" id="SSF55073">
    <property type="entry name" value="Nucleotide cyclase"/>
    <property type="match status" value="1"/>
</dbReference>
<gene>
    <name evidence="5" type="ORF">JFN93_08100</name>
</gene>
<evidence type="ECO:0000259" key="3">
    <source>
        <dbReference type="PROSITE" id="PS50885"/>
    </source>
</evidence>
<dbReference type="Gene3D" id="3.30.70.270">
    <property type="match status" value="1"/>
</dbReference>
<dbReference type="CDD" id="cd06225">
    <property type="entry name" value="HAMP"/>
    <property type="match status" value="1"/>
</dbReference>
<keyword evidence="2" id="KW-1133">Transmembrane helix</keyword>
<keyword evidence="2" id="KW-0472">Membrane</keyword>
<dbReference type="Proteomes" id="UP000636888">
    <property type="component" value="Unassembled WGS sequence"/>
</dbReference>
<accession>A0A8J7JJP0</accession>
<feature type="transmembrane region" description="Helical" evidence="2">
    <location>
        <begin position="185"/>
        <end position="206"/>
    </location>
</feature>
<dbReference type="AlphaFoldDB" id="A0A8J7JJP0"/>
<dbReference type="GO" id="GO:1902201">
    <property type="term" value="P:negative regulation of bacterial-type flagellum-dependent cell motility"/>
    <property type="evidence" value="ECO:0007669"/>
    <property type="project" value="TreeGrafter"/>
</dbReference>
<keyword evidence="2" id="KW-0812">Transmembrane</keyword>
<proteinExistence type="predicted"/>
<dbReference type="EMBL" id="JAEMHM010000006">
    <property type="protein sequence ID" value="MBJ6724665.1"/>
    <property type="molecule type" value="Genomic_DNA"/>
</dbReference>
<sequence>MDKNADPGRKPVPRFSIAQKLVLSYAAMAFFTLAALLLSLLGLFSLNRTARNIAQVDVPVIGNLIKLRAAVLAQEGYAGRYAILRSREFQGLFNERQKESLKLLQELKEKGLHNDGAYLEQLYRAYDGAADDLFSGKSSDAAKLRPLALRLIDAVDRVSNERQNRLQEKVAQAEGERRLTARGTVLISLSGFVLALLVAAVFIYRISRAIRKLQRATHRIAQGDFDFDPRIPPGDEVGDLAADFVAMAQRLKELERANLDASPLTRLPGNAAIERELEQRLQAGAPFAFCYADLDNFKPYGDHYGYSKGSDLIRVTGDTIYQETKRRVGDDGFVGHIGGDDFVMIVPEEGVEPMCQELLRTLDAEIARHYSPEDLAAGGIAGVDRYGVHRFFPIVSVSIAVVICGSGAFSTAVELARVTAELKDEVKEAAGSSYLIRRYPAQ</sequence>
<organism evidence="5 6">
    <name type="scientific">Geomesophilobacter sediminis</name>
    <dbReference type="NCBI Taxonomy" id="2798584"/>
    <lineage>
        <taxon>Bacteria</taxon>
        <taxon>Pseudomonadati</taxon>
        <taxon>Thermodesulfobacteriota</taxon>
        <taxon>Desulfuromonadia</taxon>
        <taxon>Geobacterales</taxon>
        <taxon>Geobacteraceae</taxon>
        <taxon>Geomesophilobacter</taxon>
    </lineage>
</organism>
<dbReference type="InterPro" id="IPR050469">
    <property type="entry name" value="Diguanylate_Cyclase"/>
</dbReference>